<accession>A0A135SRJ8</accession>
<dbReference type="Proteomes" id="UP000070328">
    <property type="component" value="Unassembled WGS sequence"/>
</dbReference>
<proteinExistence type="predicted"/>
<organism evidence="2 3">
    <name type="scientific">Colletotrichum simmondsii</name>
    <dbReference type="NCBI Taxonomy" id="703756"/>
    <lineage>
        <taxon>Eukaryota</taxon>
        <taxon>Fungi</taxon>
        <taxon>Dikarya</taxon>
        <taxon>Ascomycota</taxon>
        <taxon>Pezizomycotina</taxon>
        <taxon>Sordariomycetes</taxon>
        <taxon>Hypocreomycetidae</taxon>
        <taxon>Glomerellales</taxon>
        <taxon>Glomerellaceae</taxon>
        <taxon>Colletotrichum</taxon>
        <taxon>Colletotrichum acutatum species complex</taxon>
    </lineage>
</organism>
<name>A0A135SRJ8_9PEZI</name>
<evidence type="ECO:0000256" key="1">
    <source>
        <dbReference type="SAM" id="MobiDB-lite"/>
    </source>
</evidence>
<evidence type="ECO:0000313" key="3">
    <source>
        <dbReference type="Proteomes" id="UP000070328"/>
    </source>
</evidence>
<feature type="region of interest" description="Disordered" evidence="1">
    <location>
        <begin position="88"/>
        <end position="109"/>
    </location>
</feature>
<sequence>MSSQIPRPASTTTNSSTSTSSTSTTRQFSGSMDAYTLSMYEHTQRLMAAAQIPYTSPLNITSPGERGPSGTGSVVTLKMRIPLFFGRSQPKPKQLTKSRSYHGPFPNALRRSSAPRNTLDAVFSLYFISYREVLPDRPGSRLCKTAYTTHSVHAVQDVTVGWGYTQ</sequence>
<comment type="caution">
    <text evidence="2">The sequence shown here is derived from an EMBL/GenBank/DDBJ whole genome shotgun (WGS) entry which is preliminary data.</text>
</comment>
<evidence type="ECO:0000313" key="2">
    <source>
        <dbReference type="EMBL" id="KXH38532.1"/>
    </source>
</evidence>
<feature type="compositionally biased region" description="Low complexity" evidence="1">
    <location>
        <begin position="10"/>
        <end position="25"/>
    </location>
</feature>
<dbReference type="OrthoDB" id="4848599at2759"/>
<feature type="region of interest" description="Disordered" evidence="1">
    <location>
        <begin position="1"/>
        <end position="27"/>
    </location>
</feature>
<gene>
    <name evidence="2" type="ORF">CSIM01_05657</name>
</gene>
<dbReference type="EMBL" id="JFBX01000454">
    <property type="protein sequence ID" value="KXH38532.1"/>
    <property type="molecule type" value="Genomic_DNA"/>
</dbReference>
<protein>
    <submittedName>
        <fullName evidence="2">Uncharacterized protein</fullName>
    </submittedName>
</protein>
<dbReference type="AlphaFoldDB" id="A0A135SRJ8"/>
<reference evidence="2 3" key="1">
    <citation type="submission" date="2014-02" db="EMBL/GenBank/DDBJ databases">
        <title>The genome sequence of Colletotrichum simmondsii CBS122122.</title>
        <authorList>
            <person name="Baroncelli R."/>
            <person name="Thon M.R."/>
        </authorList>
    </citation>
    <scope>NUCLEOTIDE SEQUENCE [LARGE SCALE GENOMIC DNA]</scope>
    <source>
        <strain evidence="2 3">CBS122122</strain>
    </source>
</reference>
<keyword evidence="3" id="KW-1185">Reference proteome</keyword>